<evidence type="ECO:0000256" key="1">
    <source>
        <dbReference type="SAM" id="SignalP"/>
    </source>
</evidence>
<sequence length="183" mass="21757">MMGKKVCAMLILSFCLTVYGYQPRRWCKVEELLIQHKIFNQHIIDQLLLMDSTAAKAYFKLYCPNVRRMEKVFARHPNARTFFAICSNWLEFIDKILNHCEEKMRNTKYTLLKNSLRLLIEEIPTTVPDRHKNIGFDCIQGFPLINEDTTFKTMFDFEVIKAMHIFFSVSYRMIQKCSLTNHQ</sequence>
<name>A0A653BVW5_CALMS</name>
<proteinExistence type="predicted"/>
<gene>
    <name evidence="2" type="ORF">CALMAC_LOCUS4085</name>
</gene>
<accession>A0A653BVW5</accession>
<evidence type="ECO:0000313" key="3">
    <source>
        <dbReference type="Proteomes" id="UP000410492"/>
    </source>
</evidence>
<reference evidence="2 3" key="1">
    <citation type="submission" date="2019-01" db="EMBL/GenBank/DDBJ databases">
        <authorList>
            <person name="Sayadi A."/>
        </authorList>
    </citation>
    <scope>NUCLEOTIDE SEQUENCE [LARGE SCALE GENOMIC DNA]</scope>
</reference>
<dbReference type="EMBL" id="CAACVG010005822">
    <property type="protein sequence ID" value="VEN39600.1"/>
    <property type="molecule type" value="Genomic_DNA"/>
</dbReference>
<organism evidence="2 3">
    <name type="scientific">Callosobruchus maculatus</name>
    <name type="common">Southern cowpea weevil</name>
    <name type="synonym">Pulse bruchid</name>
    <dbReference type="NCBI Taxonomy" id="64391"/>
    <lineage>
        <taxon>Eukaryota</taxon>
        <taxon>Metazoa</taxon>
        <taxon>Ecdysozoa</taxon>
        <taxon>Arthropoda</taxon>
        <taxon>Hexapoda</taxon>
        <taxon>Insecta</taxon>
        <taxon>Pterygota</taxon>
        <taxon>Neoptera</taxon>
        <taxon>Endopterygota</taxon>
        <taxon>Coleoptera</taxon>
        <taxon>Polyphaga</taxon>
        <taxon>Cucujiformia</taxon>
        <taxon>Chrysomeloidea</taxon>
        <taxon>Chrysomelidae</taxon>
        <taxon>Bruchinae</taxon>
        <taxon>Bruchini</taxon>
        <taxon>Callosobruchus</taxon>
    </lineage>
</organism>
<dbReference type="OrthoDB" id="6689359at2759"/>
<protein>
    <submittedName>
        <fullName evidence="2">Uncharacterized protein</fullName>
    </submittedName>
</protein>
<feature type="signal peptide" evidence="1">
    <location>
        <begin position="1"/>
        <end position="20"/>
    </location>
</feature>
<dbReference type="Proteomes" id="UP000410492">
    <property type="component" value="Unassembled WGS sequence"/>
</dbReference>
<evidence type="ECO:0000313" key="2">
    <source>
        <dbReference type="EMBL" id="VEN39600.1"/>
    </source>
</evidence>
<keyword evidence="1" id="KW-0732">Signal</keyword>
<dbReference type="AlphaFoldDB" id="A0A653BVW5"/>
<keyword evidence="3" id="KW-1185">Reference proteome</keyword>
<feature type="chain" id="PRO_5025007489" evidence="1">
    <location>
        <begin position="21"/>
        <end position="183"/>
    </location>
</feature>